<keyword evidence="5 8" id="KW-0175">Coiled coil</keyword>
<feature type="coiled-coil region" evidence="8">
    <location>
        <begin position="741"/>
        <end position="782"/>
    </location>
</feature>
<dbReference type="SMART" id="SM00129">
    <property type="entry name" value="KISc"/>
    <property type="match status" value="1"/>
</dbReference>
<keyword evidence="6 7" id="KW-0505">Motor protein</keyword>
<evidence type="ECO:0000259" key="9">
    <source>
        <dbReference type="PROSITE" id="PS50067"/>
    </source>
</evidence>
<keyword evidence="3 6" id="KW-0547">Nucleotide-binding</keyword>
<dbReference type="GO" id="GO:0003777">
    <property type="term" value="F:microtubule motor activity"/>
    <property type="evidence" value="ECO:0007669"/>
    <property type="project" value="InterPro"/>
</dbReference>
<dbReference type="InterPro" id="IPR019821">
    <property type="entry name" value="Kinesin_motor_CS"/>
</dbReference>
<dbReference type="GO" id="GO:0005524">
    <property type="term" value="F:ATP binding"/>
    <property type="evidence" value="ECO:0007669"/>
    <property type="project" value="UniProtKB-UniRule"/>
</dbReference>
<dbReference type="GO" id="GO:0007018">
    <property type="term" value="P:microtubule-based movement"/>
    <property type="evidence" value="ECO:0007669"/>
    <property type="project" value="InterPro"/>
</dbReference>
<dbReference type="Proteomes" id="UP000007800">
    <property type="component" value="Unassembled WGS sequence"/>
</dbReference>
<dbReference type="InterPro" id="IPR001752">
    <property type="entry name" value="Kinesin_motor_dom"/>
</dbReference>
<dbReference type="InterPro" id="IPR036961">
    <property type="entry name" value="Kinesin_motor_dom_sf"/>
</dbReference>
<reference evidence="10 11" key="1">
    <citation type="submission" date="2008-07" db="EMBL/GenBank/DDBJ databases">
        <authorList>
            <person name="El-Sayed N."/>
            <person name="Caler E."/>
            <person name="Inman J."/>
            <person name="Amedeo P."/>
            <person name="Hass B."/>
            <person name="Wortman J."/>
        </authorList>
    </citation>
    <scope>NUCLEOTIDE SEQUENCE [LARGE SCALE GENOMIC DNA]</scope>
    <source>
        <strain evidence="11">ATCC 50983 / TXsc</strain>
    </source>
</reference>
<dbReference type="InterPro" id="IPR008984">
    <property type="entry name" value="SMAD_FHA_dom_sf"/>
</dbReference>
<proteinExistence type="inferred from homology"/>
<evidence type="ECO:0000313" key="10">
    <source>
        <dbReference type="EMBL" id="EER09571.1"/>
    </source>
</evidence>
<keyword evidence="11" id="KW-1185">Reference proteome</keyword>
<organism evidence="11">
    <name type="scientific">Perkinsus marinus (strain ATCC 50983 / TXsc)</name>
    <dbReference type="NCBI Taxonomy" id="423536"/>
    <lineage>
        <taxon>Eukaryota</taxon>
        <taxon>Sar</taxon>
        <taxon>Alveolata</taxon>
        <taxon>Perkinsozoa</taxon>
        <taxon>Perkinsea</taxon>
        <taxon>Perkinsida</taxon>
        <taxon>Perkinsidae</taxon>
        <taxon>Perkinsus</taxon>
    </lineage>
</organism>
<dbReference type="InParanoid" id="C5L0S9"/>
<feature type="domain" description="Kinesin motor" evidence="9">
    <location>
        <begin position="11"/>
        <end position="352"/>
    </location>
</feature>
<evidence type="ECO:0000256" key="4">
    <source>
        <dbReference type="ARBA" id="ARBA00022840"/>
    </source>
</evidence>
<dbReference type="SUPFAM" id="SSF52540">
    <property type="entry name" value="P-loop containing nucleoside triphosphate hydrolases"/>
    <property type="match status" value="1"/>
</dbReference>
<keyword evidence="2" id="KW-0963">Cytoplasm</keyword>
<evidence type="ECO:0000256" key="6">
    <source>
        <dbReference type="PROSITE-ProRule" id="PRU00283"/>
    </source>
</evidence>
<sequence>MPGLSSAETRQVEVAVRVRPPALKEEHANELTVVRLVNSSSLQTVDAHGKASTWEADLVIDDSEKQKYVFDHIAMSLVQDVIRGYSACLLAYGQTGSGKTYTMLGAGVIESGSRLECPGIIPRAASELFLLLQSAGSTRFEVYFSYLEIFHDHLEDLLALRPEPAERSHPNSRKRILDVHVHPTIGVYVTGLTLKTVESADEIVELLRYGMQARALACRSLSDRSSLTHTIATLHVVQYLESNERSGGKDAVMSSKLQLVDLAGSERMRPSPVSMGRHRREVGLRSSGRLGITQQGVMVNKGLHQFALCITRLAAKSERLARGHAGEAEKIHVPYRDSKLTLLLREAFEGNALSHANEVNGVRVCWGSEKSRQMNELEAKIRETRKEIKRASTRGDLAEQEVLAEKLENAGDMLRLLGGSVYGNMRNELRASIEGYELDPSVVSTVGSAPHDSIRLHHEALSVNPSMCQLIGGAQKGTMVLQVNNALENRVFVNGSQVVEETIVRDGDRLRFGHSVRFRVVIPNEKEEVSEESDAFLLRNHVQHELEREHIEASCRESPEYDAAVKFAHELNERIGEERAQEFLRDFSHALPLVAEANALTSALRPNEQIRFSLEVVVDVLTYGSVAPEIAVRVWAPLNDAEGLTNSQREARTRGTEKRDIARRSLRTARVGSAFGLDTRTSGTQRDHPIEICELPTFNRKLDLLRELYDRKTSGSSNSIPDLLDLENNVWAPITCYDVASDELTAKLELTEHALKMAELELQTMRAELDQAKARLAHIDEQKDCVEPASYESELRLDLSVSERTTAIRFAKGLRKELSEMVIGLEDEQRRLDSLRKEPADRCRG</sequence>
<dbReference type="SUPFAM" id="SSF49879">
    <property type="entry name" value="SMAD/FHA domain"/>
    <property type="match status" value="1"/>
</dbReference>
<dbReference type="RefSeq" id="XP_002777776.1">
    <property type="nucleotide sequence ID" value="XM_002777730.1"/>
</dbReference>
<dbReference type="PRINTS" id="PR00380">
    <property type="entry name" value="KINESINHEAVY"/>
</dbReference>
<dbReference type="GO" id="GO:0008017">
    <property type="term" value="F:microtubule binding"/>
    <property type="evidence" value="ECO:0007669"/>
    <property type="project" value="InterPro"/>
</dbReference>
<dbReference type="PANTHER" id="PTHR47969:SF15">
    <property type="entry name" value="CHROMOSOME-ASSOCIATED KINESIN KIF4A-RELATED"/>
    <property type="match status" value="1"/>
</dbReference>
<keyword evidence="4 6" id="KW-0067">ATP-binding</keyword>
<evidence type="ECO:0000256" key="2">
    <source>
        <dbReference type="ARBA" id="ARBA00022490"/>
    </source>
</evidence>
<dbReference type="AlphaFoldDB" id="C5L0S9"/>
<keyword evidence="7" id="KW-0493">Microtubule</keyword>
<name>C5L0S9_PERM5</name>
<dbReference type="InterPro" id="IPR027640">
    <property type="entry name" value="Kinesin-like_fam"/>
</dbReference>
<dbReference type="InterPro" id="IPR027417">
    <property type="entry name" value="P-loop_NTPase"/>
</dbReference>
<dbReference type="GO" id="GO:0005874">
    <property type="term" value="C:microtubule"/>
    <property type="evidence" value="ECO:0007669"/>
    <property type="project" value="UniProtKB-KW"/>
</dbReference>
<dbReference type="CDD" id="cd00060">
    <property type="entry name" value="FHA"/>
    <property type="match status" value="1"/>
</dbReference>
<dbReference type="Pfam" id="PF00225">
    <property type="entry name" value="Kinesin"/>
    <property type="match status" value="1"/>
</dbReference>
<dbReference type="GO" id="GO:0051231">
    <property type="term" value="P:spindle elongation"/>
    <property type="evidence" value="ECO:0007669"/>
    <property type="project" value="TreeGrafter"/>
</dbReference>
<dbReference type="GO" id="GO:0005737">
    <property type="term" value="C:cytoplasm"/>
    <property type="evidence" value="ECO:0007669"/>
    <property type="project" value="UniProtKB-SubCell"/>
</dbReference>
<dbReference type="Gene3D" id="3.40.850.10">
    <property type="entry name" value="Kinesin motor domain"/>
    <property type="match status" value="1"/>
</dbReference>
<dbReference type="GO" id="GO:0007052">
    <property type="term" value="P:mitotic spindle organization"/>
    <property type="evidence" value="ECO:0007669"/>
    <property type="project" value="TreeGrafter"/>
</dbReference>
<protein>
    <recommendedName>
        <fullName evidence="7">Kinesin-like protein</fullName>
    </recommendedName>
</protein>
<evidence type="ECO:0000256" key="3">
    <source>
        <dbReference type="ARBA" id="ARBA00022741"/>
    </source>
</evidence>
<evidence type="ECO:0000256" key="8">
    <source>
        <dbReference type="SAM" id="Coils"/>
    </source>
</evidence>
<dbReference type="PROSITE" id="PS00411">
    <property type="entry name" value="KINESIN_MOTOR_1"/>
    <property type="match status" value="1"/>
</dbReference>
<gene>
    <name evidence="10" type="ORF">Pmar_PMAR008711</name>
</gene>
<feature type="binding site" evidence="6">
    <location>
        <begin position="93"/>
        <end position="100"/>
    </location>
    <ligand>
        <name>ATP</name>
        <dbReference type="ChEBI" id="CHEBI:30616"/>
    </ligand>
</feature>
<feature type="coiled-coil region" evidence="8">
    <location>
        <begin position="367"/>
        <end position="401"/>
    </location>
</feature>
<dbReference type="OrthoDB" id="443358at2759"/>
<dbReference type="Gene3D" id="2.60.200.20">
    <property type="match status" value="1"/>
</dbReference>
<dbReference type="GO" id="GO:0005875">
    <property type="term" value="C:microtubule associated complex"/>
    <property type="evidence" value="ECO:0007669"/>
    <property type="project" value="TreeGrafter"/>
</dbReference>
<accession>C5L0S9</accession>
<comment type="similarity">
    <text evidence="6 7">Belongs to the TRAFAC class myosin-kinesin ATPase superfamily. Kinesin family.</text>
</comment>
<comment type="subcellular location">
    <subcellularLocation>
        <location evidence="1">Cytoplasm</location>
    </subcellularLocation>
</comment>
<dbReference type="GeneID" id="9052496"/>
<evidence type="ECO:0000313" key="11">
    <source>
        <dbReference type="Proteomes" id="UP000007800"/>
    </source>
</evidence>
<evidence type="ECO:0000256" key="7">
    <source>
        <dbReference type="RuleBase" id="RU000394"/>
    </source>
</evidence>
<dbReference type="PROSITE" id="PS50067">
    <property type="entry name" value="KINESIN_MOTOR_2"/>
    <property type="match status" value="1"/>
</dbReference>
<evidence type="ECO:0000256" key="5">
    <source>
        <dbReference type="ARBA" id="ARBA00023054"/>
    </source>
</evidence>
<dbReference type="EMBL" id="GG678140">
    <property type="protein sequence ID" value="EER09571.1"/>
    <property type="molecule type" value="Genomic_DNA"/>
</dbReference>
<dbReference type="PANTHER" id="PTHR47969">
    <property type="entry name" value="CHROMOSOME-ASSOCIATED KINESIN KIF4A-RELATED"/>
    <property type="match status" value="1"/>
</dbReference>
<evidence type="ECO:0000256" key="1">
    <source>
        <dbReference type="ARBA" id="ARBA00004496"/>
    </source>
</evidence>